<reference evidence="4 5" key="1">
    <citation type="submission" date="2025-05" db="UniProtKB">
        <authorList>
            <consortium name="RefSeq"/>
        </authorList>
    </citation>
    <scope>IDENTIFICATION</scope>
    <source>
        <tissue evidence="4 5">Blood</tissue>
    </source>
</reference>
<evidence type="ECO:0000313" key="5">
    <source>
        <dbReference type="RefSeq" id="XP_067150578.1"/>
    </source>
</evidence>
<dbReference type="InterPro" id="IPR053082">
    <property type="entry name" value="Nuclear_GTPase_SLIP-GC"/>
</dbReference>
<name>A0ABM4ED01_9AVES</name>
<evidence type="ECO:0000256" key="1">
    <source>
        <dbReference type="SAM" id="MobiDB-lite"/>
    </source>
</evidence>
<dbReference type="SUPFAM" id="SSF52540">
    <property type="entry name" value="P-loop containing nucleoside triphosphate hydrolases"/>
    <property type="match status" value="1"/>
</dbReference>
<gene>
    <name evidence="4 5 6" type="primary">LOC106486468</name>
</gene>
<dbReference type="RefSeq" id="XP_067150579.1">
    <property type="nucleotide sequence ID" value="XM_067294478.1"/>
</dbReference>
<dbReference type="Proteomes" id="UP001652627">
    <property type="component" value="Chromosome 3"/>
</dbReference>
<dbReference type="PANTHER" id="PTHR47308">
    <property type="entry name" value="NUCLEAR GTPASE SLIP-GC"/>
    <property type="match status" value="1"/>
</dbReference>
<dbReference type="CDD" id="cd00882">
    <property type="entry name" value="Ras_like_GTPase"/>
    <property type="match status" value="1"/>
</dbReference>
<dbReference type="RefSeq" id="XP_067150578.1">
    <property type="nucleotide sequence ID" value="XM_067294477.1"/>
</dbReference>
<dbReference type="InterPro" id="IPR027417">
    <property type="entry name" value="P-loop_NTPase"/>
</dbReference>
<dbReference type="Gene3D" id="3.40.50.300">
    <property type="entry name" value="P-loop containing nucleotide triphosphate hydrolases"/>
    <property type="match status" value="2"/>
</dbReference>
<dbReference type="Pfam" id="PF00350">
    <property type="entry name" value="Dynamin_N"/>
    <property type="match status" value="1"/>
</dbReference>
<dbReference type="GeneID" id="106486468"/>
<sequence>MAEGRPEQQGNNEDVTEETPRKRKKFSKYQNFDEEQEALKNCKKKQKCLRTILDESCRKLSEFLFLCRTPGTTDGFEYIRNRLTGLKPDILLDPICIGLFGSTGSGKSTLLNAIIEKNFFLPVSGSKTCTSCVVQVNTSRNKNYEAKIYLLDDEEWKDELKSLVALMELDEDSEKDNEEEENENALKIRAIYGKGAETKTYEELCAMKPIINIPPSRCISFKEIQAEELSKSLEPYIRARSINDDTEPGISEEDKKLQFWPLIKNVEVTLPRSDVIPEGVIFVDIPGTGDFNSKRDAMWKENINKCAVIWVVSSFERIQGDKTHEKLLGEGMKAFQCGMCRDIALVATKSDSLDLEEYRRERKKETPITNERDAILERNETVKQQKSKMMKRNLEKKLPSNSEVLQKADLVYTVSAREYWQGKKLSKEETEIPKLREYIRKFYVSEKRKVLMDYVQETLVIFKLIQNLSSNQDKQHLHVKKNVLKDFIMGKISELEKDIEKCFVPVEQPLNEGVNEAKKSYEKIMHKFLKRDRGYQGYHRTLKAVCLKNGVYASRIFDRIDINESLAQPIYEKIDMNFGQIFRIQMGTWATLKANLVAFRCAVQQKLRETETKKLVADTCRLEFLEQEIDFIISETEKVILQRKADIYHSLSASIQKDLLLCYEEAAKIRGPQAYQRMQNVINQGLKNKVEGGMFEKAKEEMKCEFQKLKVEITRKLEKDFSDVLSLAFCLWDELDGKLPDLQQEFFFISMIHEELQAARDA</sequence>
<evidence type="ECO:0000259" key="2">
    <source>
        <dbReference type="Pfam" id="PF00350"/>
    </source>
</evidence>
<evidence type="ECO:0000313" key="3">
    <source>
        <dbReference type="Proteomes" id="UP001652627"/>
    </source>
</evidence>
<dbReference type="InterPro" id="IPR045063">
    <property type="entry name" value="Dynamin_N"/>
</dbReference>
<dbReference type="PANTHER" id="PTHR47308:SF1">
    <property type="entry name" value="NUCLEAR GTPASE SLIP-GC"/>
    <property type="match status" value="1"/>
</dbReference>
<dbReference type="RefSeq" id="XP_067150577.1">
    <property type="nucleotide sequence ID" value="XM_067294476.1"/>
</dbReference>
<feature type="region of interest" description="Disordered" evidence="1">
    <location>
        <begin position="1"/>
        <end position="27"/>
    </location>
</feature>
<organism evidence="3 4">
    <name type="scientific">Apteryx mantelli</name>
    <name type="common">North Island brown kiwi</name>
    <dbReference type="NCBI Taxonomy" id="2696672"/>
    <lineage>
        <taxon>Eukaryota</taxon>
        <taxon>Metazoa</taxon>
        <taxon>Chordata</taxon>
        <taxon>Craniata</taxon>
        <taxon>Vertebrata</taxon>
        <taxon>Euteleostomi</taxon>
        <taxon>Archelosauria</taxon>
        <taxon>Archosauria</taxon>
        <taxon>Dinosauria</taxon>
        <taxon>Saurischia</taxon>
        <taxon>Theropoda</taxon>
        <taxon>Coelurosauria</taxon>
        <taxon>Aves</taxon>
        <taxon>Palaeognathae</taxon>
        <taxon>Apterygiformes</taxon>
        <taxon>Apterygidae</taxon>
        <taxon>Apteryx</taxon>
    </lineage>
</organism>
<proteinExistence type="predicted"/>
<keyword evidence="3" id="KW-1185">Reference proteome</keyword>
<protein>
    <submittedName>
        <fullName evidence="4 5">Nuclear GTPase SLIP-GC-like</fullName>
    </submittedName>
</protein>
<feature type="domain" description="Dynamin N-terminal" evidence="2">
    <location>
        <begin position="97"/>
        <end position="318"/>
    </location>
</feature>
<evidence type="ECO:0000313" key="6">
    <source>
        <dbReference type="RefSeq" id="XP_067150579.1"/>
    </source>
</evidence>
<evidence type="ECO:0000313" key="4">
    <source>
        <dbReference type="RefSeq" id="XP_067150577.1"/>
    </source>
</evidence>
<accession>A0ABM4ED01</accession>